<gene>
    <name evidence="2" type="ORF">AVDCRST_MAG08-1481</name>
</gene>
<dbReference type="AlphaFoldDB" id="A0A6J4I1G6"/>
<feature type="compositionally biased region" description="Gly residues" evidence="1">
    <location>
        <begin position="70"/>
        <end position="90"/>
    </location>
</feature>
<name>A0A6J4I1G6_9PROT</name>
<reference evidence="2" key="1">
    <citation type="submission" date="2020-02" db="EMBL/GenBank/DDBJ databases">
        <authorList>
            <person name="Meier V. D."/>
        </authorList>
    </citation>
    <scope>NUCLEOTIDE SEQUENCE</scope>
    <source>
        <strain evidence="2">AVDCRST_MAG08</strain>
    </source>
</reference>
<evidence type="ECO:0000256" key="1">
    <source>
        <dbReference type="SAM" id="MobiDB-lite"/>
    </source>
</evidence>
<proteinExistence type="predicted"/>
<feature type="compositionally biased region" description="Basic residues" evidence="1">
    <location>
        <begin position="14"/>
        <end position="25"/>
    </location>
</feature>
<feature type="non-terminal residue" evidence="2">
    <location>
        <position position="126"/>
    </location>
</feature>
<protein>
    <submittedName>
        <fullName evidence="2">Uncharacterized protein</fullName>
    </submittedName>
</protein>
<sequence>VAPAQGLGAGGPARRPRPLARRPRPAHAVVRQGLRVGDRGLRPFAHRLDPGLRPRPGLPGRGDPVAAGYPAGGAAGAAGADGGTPGGGGQGRDEAGEPGGRGGHRGLMAGCGDGAGVVVLAGPGAV</sequence>
<feature type="region of interest" description="Disordered" evidence="1">
    <location>
        <begin position="1"/>
        <end position="107"/>
    </location>
</feature>
<accession>A0A6J4I1G6</accession>
<feature type="non-terminal residue" evidence="2">
    <location>
        <position position="1"/>
    </location>
</feature>
<evidence type="ECO:0000313" key="2">
    <source>
        <dbReference type="EMBL" id="CAA9238504.1"/>
    </source>
</evidence>
<feature type="compositionally biased region" description="Basic and acidic residues" evidence="1">
    <location>
        <begin position="36"/>
        <end position="52"/>
    </location>
</feature>
<dbReference type="EMBL" id="CADCTG010000132">
    <property type="protein sequence ID" value="CAA9238504.1"/>
    <property type="molecule type" value="Genomic_DNA"/>
</dbReference>
<organism evidence="2">
    <name type="scientific">uncultured Acetobacteraceae bacterium</name>
    <dbReference type="NCBI Taxonomy" id="169975"/>
    <lineage>
        <taxon>Bacteria</taxon>
        <taxon>Pseudomonadati</taxon>
        <taxon>Pseudomonadota</taxon>
        <taxon>Alphaproteobacteria</taxon>
        <taxon>Acetobacterales</taxon>
        <taxon>Acetobacteraceae</taxon>
        <taxon>environmental samples</taxon>
    </lineage>
</organism>